<name>A0A158QIX2_RODNA</name>
<dbReference type="AlphaFoldDB" id="A0A158QIX2"/>
<evidence type="ECO:0000313" key="1">
    <source>
        <dbReference type="WBParaSite" id="HNAJ_0001041801-mRNA-1"/>
    </source>
</evidence>
<proteinExistence type="predicted"/>
<reference evidence="1" key="1">
    <citation type="submission" date="2016-04" db="UniProtKB">
        <authorList>
            <consortium name="WormBaseParasite"/>
        </authorList>
    </citation>
    <scope>IDENTIFICATION</scope>
</reference>
<sequence>LGCVEGGFGTRKQLRCLAVVIVDVGRVRHRDHHVSGGLGSLLGASIQMSLNHQWETRTHQWQRTSGQNAARVMAHRVGTRCLQIVE</sequence>
<protein>
    <submittedName>
        <fullName evidence="1">Envelope glycoprotein</fullName>
    </submittedName>
</protein>
<organism evidence="1">
    <name type="scientific">Rodentolepis nana</name>
    <name type="common">Dwarf tapeworm</name>
    <name type="synonym">Hymenolepis nana</name>
    <dbReference type="NCBI Taxonomy" id="102285"/>
    <lineage>
        <taxon>Eukaryota</taxon>
        <taxon>Metazoa</taxon>
        <taxon>Spiralia</taxon>
        <taxon>Lophotrochozoa</taxon>
        <taxon>Platyhelminthes</taxon>
        <taxon>Cestoda</taxon>
        <taxon>Eucestoda</taxon>
        <taxon>Cyclophyllidea</taxon>
        <taxon>Hymenolepididae</taxon>
        <taxon>Rodentolepis</taxon>
    </lineage>
</organism>
<dbReference type="WBParaSite" id="HNAJ_0001041801-mRNA-1">
    <property type="protein sequence ID" value="HNAJ_0001041801-mRNA-1"/>
    <property type="gene ID" value="HNAJ_0001041801"/>
</dbReference>
<accession>A0A158QIX2</accession>